<protein>
    <submittedName>
        <fullName evidence="6">Aaa atpase family protein</fullName>
    </submittedName>
</protein>
<organism evidence="6 7">
    <name type="scientific">Liquorilactobacillus aquaticus DSM 21051</name>
    <dbReference type="NCBI Taxonomy" id="1423725"/>
    <lineage>
        <taxon>Bacteria</taxon>
        <taxon>Bacillati</taxon>
        <taxon>Bacillota</taxon>
        <taxon>Bacilli</taxon>
        <taxon>Lactobacillales</taxon>
        <taxon>Lactobacillaceae</taxon>
        <taxon>Liquorilactobacillus</taxon>
    </lineage>
</organism>
<dbReference type="OrthoDB" id="9806903at2"/>
<keyword evidence="2 4" id="KW-0547">Nucleotide-binding</keyword>
<proteinExistence type="inferred from homology"/>
<dbReference type="InterPro" id="IPR027417">
    <property type="entry name" value="P-loop_NTPase"/>
</dbReference>
<evidence type="ECO:0000259" key="5">
    <source>
        <dbReference type="SMART" id="SM00382"/>
    </source>
</evidence>
<keyword evidence="3 4" id="KW-0067">ATP-binding</keyword>
<dbReference type="Gene3D" id="3.40.50.300">
    <property type="entry name" value="P-loop containing nucleotide triphosphate hydrolases"/>
    <property type="match status" value="1"/>
</dbReference>
<evidence type="ECO:0000313" key="7">
    <source>
        <dbReference type="Proteomes" id="UP000051015"/>
    </source>
</evidence>
<name>A0A0R2D4S9_9LACO</name>
<dbReference type="InterPro" id="IPR003959">
    <property type="entry name" value="ATPase_AAA_core"/>
</dbReference>
<evidence type="ECO:0000313" key="6">
    <source>
        <dbReference type="EMBL" id="KRM95414.1"/>
    </source>
</evidence>
<feature type="domain" description="AAA+ ATPase" evidence="5">
    <location>
        <begin position="98"/>
        <end position="234"/>
    </location>
</feature>
<dbReference type="PATRIC" id="fig|1423725.3.peg.2088"/>
<gene>
    <name evidence="6" type="ORF">FC19_GL002032</name>
</gene>
<dbReference type="CDD" id="cd19481">
    <property type="entry name" value="RecA-like_protease"/>
    <property type="match status" value="1"/>
</dbReference>
<dbReference type="EMBL" id="AYZD01000027">
    <property type="protein sequence ID" value="KRM95414.1"/>
    <property type="molecule type" value="Genomic_DNA"/>
</dbReference>
<dbReference type="SUPFAM" id="SSF52540">
    <property type="entry name" value="P-loop containing nucleoside triphosphate hydrolases"/>
    <property type="match status" value="1"/>
</dbReference>
<dbReference type="Pfam" id="PF00004">
    <property type="entry name" value="AAA"/>
    <property type="match status" value="1"/>
</dbReference>
<keyword evidence="7" id="KW-1185">Reference proteome</keyword>
<dbReference type="RefSeq" id="WP_057876675.1">
    <property type="nucleotide sequence ID" value="NZ_AYZD01000027.1"/>
</dbReference>
<evidence type="ECO:0000256" key="3">
    <source>
        <dbReference type="ARBA" id="ARBA00022840"/>
    </source>
</evidence>
<accession>A0A0R2D4S9</accession>
<dbReference type="GO" id="GO:0016887">
    <property type="term" value="F:ATP hydrolysis activity"/>
    <property type="evidence" value="ECO:0007669"/>
    <property type="project" value="InterPro"/>
</dbReference>
<evidence type="ECO:0000256" key="1">
    <source>
        <dbReference type="ARBA" id="ARBA00006914"/>
    </source>
</evidence>
<sequence length="347" mass="39211">MKKRDIIKLIQYHYDKDEAQFRTTANNIARSFDESGDHQLAEYIMTFLSDANTFVPQSFSFENRFVNEVKIENSALPLPTLIADDIKGIINAVNHNIGINKFLFEGNPGTGKTESAKQVARLLGRSLFMVDFNQLIDSKMGQTAKNIAAVFNEINRMPNPSGAVILFDEIDAIALDRVNVNDIREMGRATSSILKALDTVSNEVVIIATTNLYDKLDRAFKRRFDSVISFDRYSKDDLLEIAETMLNAYLKQFKETGRDMKMFRKILSTASNIPNPGELKNIIKVSLAFSDPTKPFDYLSRVYKDTHNVLKIKMSLLKTEGFTIREIGVLMGLSKSQVARELRGANK</sequence>
<dbReference type="PANTHER" id="PTHR23073">
    <property type="entry name" value="26S PROTEASOME REGULATORY SUBUNIT"/>
    <property type="match status" value="1"/>
</dbReference>
<dbReference type="Proteomes" id="UP000051015">
    <property type="component" value="Unassembled WGS sequence"/>
</dbReference>
<evidence type="ECO:0000256" key="2">
    <source>
        <dbReference type="ARBA" id="ARBA00022741"/>
    </source>
</evidence>
<reference evidence="6 7" key="1">
    <citation type="journal article" date="2015" name="Genome Announc.">
        <title>Expanding the biotechnology potential of lactobacilli through comparative genomics of 213 strains and associated genera.</title>
        <authorList>
            <person name="Sun Z."/>
            <person name="Harris H.M."/>
            <person name="McCann A."/>
            <person name="Guo C."/>
            <person name="Argimon S."/>
            <person name="Zhang W."/>
            <person name="Yang X."/>
            <person name="Jeffery I.B."/>
            <person name="Cooney J.C."/>
            <person name="Kagawa T.F."/>
            <person name="Liu W."/>
            <person name="Song Y."/>
            <person name="Salvetti E."/>
            <person name="Wrobel A."/>
            <person name="Rasinkangas P."/>
            <person name="Parkhill J."/>
            <person name="Rea M.C."/>
            <person name="O'Sullivan O."/>
            <person name="Ritari J."/>
            <person name="Douillard F.P."/>
            <person name="Paul Ross R."/>
            <person name="Yang R."/>
            <person name="Briner A.E."/>
            <person name="Felis G.E."/>
            <person name="de Vos W.M."/>
            <person name="Barrangou R."/>
            <person name="Klaenhammer T.R."/>
            <person name="Caufield P.W."/>
            <person name="Cui Y."/>
            <person name="Zhang H."/>
            <person name="O'Toole P.W."/>
        </authorList>
    </citation>
    <scope>NUCLEOTIDE SEQUENCE [LARGE SCALE GENOMIC DNA]</scope>
    <source>
        <strain evidence="6 7">DSM 21051</strain>
    </source>
</reference>
<dbReference type="InterPro" id="IPR003593">
    <property type="entry name" value="AAA+_ATPase"/>
</dbReference>
<dbReference type="PROSITE" id="PS00674">
    <property type="entry name" value="AAA"/>
    <property type="match status" value="1"/>
</dbReference>
<dbReference type="AlphaFoldDB" id="A0A0R2D4S9"/>
<dbReference type="PRINTS" id="PR00830">
    <property type="entry name" value="ENDOLAPTASE"/>
</dbReference>
<dbReference type="GO" id="GO:0005524">
    <property type="term" value="F:ATP binding"/>
    <property type="evidence" value="ECO:0007669"/>
    <property type="project" value="UniProtKB-KW"/>
</dbReference>
<dbReference type="SMART" id="SM00382">
    <property type="entry name" value="AAA"/>
    <property type="match status" value="1"/>
</dbReference>
<comment type="caution">
    <text evidence="6">The sequence shown here is derived from an EMBL/GenBank/DDBJ whole genome shotgun (WGS) entry which is preliminary data.</text>
</comment>
<evidence type="ECO:0000256" key="4">
    <source>
        <dbReference type="RuleBase" id="RU003651"/>
    </source>
</evidence>
<comment type="similarity">
    <text evidence="1 4">Belongs to the AAA ATPase family.</text>
</comment>
<dbReference type="InterPro" id="IPR050221">
    <property type="entry name" value="26S_Proteasome_ATPase"/>
</dbReference>
<dbReference type="STRING" id="1423725.FC19_GL002032"/>
<dbReference type="InterPro" id="IPR003960">
    <property type="entry name" value="ATPase_AAA_CS"/>
</dbReference>